<organism evidence="3">
    <name type="scientific">freshwater metagenome</name>
    <dbReference type="NCBI Taxonomy" id="449393"/>
    <lineage>
        <taxon>unclassified sequences</taxon>
        <taxon>metagenomes</taxon>
        <taxon>ecological metagenomes</taxon>
    </lineage>
</organism>
<dbReference type="Gene3D" id="3.10.180.10">
    <property type="entry name" value="2,3-Dihydroxybiphenyl 1,2-Dioxygenase, domain 1"/>
    <property type="match status" value="2"/>
</dbReference>
<evidence type="ECO:0000313" key="3">
    <source>
        <dbReference type="EMBL" id="CAB4620973.1"/>
    </source>
</evidence>
<keyword evidence="1" id="KW-0479">Metal-binding</keyword>
<name>A0A6J6I8Z7_9ZZZZ</name>
<dbReference type="InterPro" id="IPR037523">
    <property type="entry name" value="VOC_core"/>
</dbReference>
<evidence type="ECO:0000256" key="1">
    <source>
        <dbReference type="ARBA" id="ARBA00022723"/>
    </source>
</evidence>
<dbReference type="EMBL" id="CAEZVD010000046">
    <property type="protein sequence ID" value="CAB4620973.1"/>
    <property type="molecule type" value="Genomic_DNA"/>
</dbReference>
<dbReference type="InterPro" id="IPR004360">
    <property type="entry name" value="Glyas_Fos-R_dOase_dom"/>
</dbReference>
<proteinExistence type="predicted"/>
<dbReference type="GO" id="GO:0046872">
    <property type="term" value="F:metal ion binding"/>
    <property type="evidence" value="ECO:0007669"/>
    <property type="project" value="UniProtKB-KW"/>
</dbReference>
<dbReference type="PROSITE" id="PS00934">
    <property type="entry name" value="GLYOXALASE_I_1"/>
    <property type="match status" value="1"/>
</dbReference>
<dbReference type="Pfam" id="PF00903">
    <property type="entry name" value="Glyoxalase"/>
    <property type="match status" value="1"/>
</dbReference>
<sequence>MGAVTLRVQNLDLMLSYYRDTIGLDQISAKAGSVVLGRGTNPTLILEHAPELRFASDGQAGLYHTAFLFESKAQLAWVVASVATNYPGSFTGSADHLVSEAFYFNDPEHNGVELYWDRERSAWSWSHGQIQMATLGLDPNSFLKENLPDQLSDRSSTIGHVHLSVGSIAQAQDFYVNSLGFEVTLNFGGTALFVSAGGYHHHMAMNIWQSRGAGIRQPTLGLRDVSIVLPDGDSLGQLQERLKSAKVAIRDDGQTIQLDDPWGNQVSLSSSF</sequence>
<dbReference type="AlphaFoldDB" id="A0A6J6I8Z7"/>
<accession>A0A6J6I8Z7</accession>
<protein>
    <submittedName>
        <fullName evidence="3">Unannotated protein</fullName>
    </submittedName>
</protein>
<dbReference type="CDD" id="cd16359">
    <property type="entry name" value="VOC_BsCatE_like_C"/>
    <property type="match status" value="1"/>
</dbReference>
<evidence type="ECO:0000259" key="2">
    <source>
        <dbReference type="PROSITE" id="PS51819"/>
    </source>
</evidence>
<gene>
    <name evidence="3" type="ORF">UFOPK1909_00569</name>
</gene>
<dbReference type="InterPro" id="IPR029068">
    <property type="entry name" value="Glyas_Bleomycin-R_OHBP_Dase"/>
</dbReference>
<dbReference type="PANTHER" id="PTHR43279">
    <property type="entry name" value="CATECHOL-2,3-DIOXYGENASE"/>
    <property type="match status" value="1"/>
</dbReference>
<dbReference type="GO" id="GO:0004462">
    <property type="term" value="F:lactoylglutathione lyase activity"/>
    <property type="evidence" value="ECO:0007669"/>
    <property type="project" value="InterPro"/>
</dbReference>
<reference evidence="3" key="1">
    <citation type="submission" date="2020-05" db="EMBL/GenBank/DDBJ databases">
        <authorList>
            <person name="Chiriac C."/>
            <person name="Salcher M."/>
            <person name="Ghai R."/>
            <person name="Kavagutti S V."/>
        </authorList>
    </citation>
    <scope>NUCLEOTIDE SEQUENCE</scope>
</reference>
<feature type="domain" description="VOC" evidence="2">
    <location>
        <begin position="157"/>
        <end position="272"/>
    </location>
</feature>
<dbReference type="PANTHER" id="PTHR43279:SF1">
    <property type="entry name" value="CATECHOL-2,3-DIOXYGENASE"/>
    <property type="match status" value="1"/>
</dbReference>
<feature type="domain" description="VOC" evidence="2">
    <location>
        <begin position="1"/>
        <end position="117"/>
    </location>
</feature>
<dbReference type="InterPro" id="IPR018146">
    <property type="entry name" value="Glyoxalase_1_CS"/>
</dbReference>
<dbReference type="PROSITE" id="PS51819">
    <property type="entry name" value="VOC"/>
    <property type="match status" value="2"/>
</dbReference>
<dbReference type="SUPFAM" id="SSF54593">
    <property type="entry name" value="Glyoxalase/Bleomycin resistance protein/Dihydroxybiphenyl dioxygenase"/>
    <property type="match status" value="2"/>
</dbReference>